<evidence type="ECO:0000256" key="4">
    <source>
        <dbReference type="ARBA" id="ARBA00023136"/>
    </source>
</evidence>
<proteinExistence type="inferred from homology"/>
<gene>
    <name evidence="9" type="ORF">KL86DYS1_31461</name>
</gene>
<feature type="domain" description="RagB/SusD" evidence="7">
    <location>
        <begin position="316"/>
        <end position="575"/>
    </location>
</feature>
<feature type="region of interest" description="Disordered" evidence="6">
    <location>
        <begin position="89"/>
        <end position="110"/>
    </location>
</feature>
<keyword evidence="4" id="KW-0472">Membrane</keyword>
<protein>
    <recommendedName>
        <fullName evidence="10">RagB/SusD family nutrient uptake outer membrane protein</fullName>
    </recommendedName>
</protein>
<dbReference type="RefSeq" id="WP_006797909.1">
    <property type="nucleotide sequence ID" value="NZ_LT599032.1"/>
</dbReference>
<organism evidence="9">
    <name type="scientific">uncultured Dysgonomonas sp</name>
    <dbReference type="NCBI Taxonomy" id="206096"/>
    <lineage>
        <taxon>Bacteria</taxon>
        <taxon>Pseudomonadati</taxon>
        <taxon>Bacteroidota</taxon>
        <taxon>Bacteroidia</taxon>
        <taxon>Bacteroidales</taxon>
        <taxon>Dysgonomonadaceae</taxon>
        <taxon>Dysgonomonas</taxon>
        <taxon>environmental samples</taxon>
    </lineage>
</organism>
<sequence length="575" mass="66375">MKFRYLIIAIGFFCTISCSDFLDKQASEDITEMDAYKDLANARKVLNNLYYESTTALYNPVSRRFGYDLATDDGVQGYAPIWPKSYNQGTITADDNPNGDDRDEGTPPSTNFWNNSYKKIRKANIFINKINSVPGDEKIKRRYLAEARFLRAFFYTHLIRNYGGVVKLDYVLEDYQEALNMSRITFKESVDWVVQELNEIAPDIPTSNEILSTEFGRITRGGVYALKARLLLYAASPLFNTSSPVMPEYTDIQYYGNYDKERWLAAANAAQQVIEQGYALYRGVPDENGQYPTNYTELFMSIFWTVNSEYVWGFYPKQDNGFVDASHNRSCGGWNWTNPTLELAESFEMLNGKLPNESESGYEFSNPGKDRDPRFKASIQYPNAEYKTYSFKPWIGGSASHLESQRTGMCRQKWIDGSTYPGDPNNPNSGFIYPYVPYFRFAEILLIHAEALNEYYNSPNDVVYNDINLIRRRVGMPDLPKGLTQAQMRERIMRERRVELAFEDHRFFDLRRWGTAYDKLNGAVHGYDVTKGQNDGFYNKVQIGDKRVFMKKHYLSPISTFDLLLNSNLQQNPGY</sequence>
<accession>A0A212K4U8</accession>
<evidence type="ECO:0000259" key="7">
    <source>
        <dbReference type="Pfam" id="PF07980"/>
    </source>
</evidence>
<dbReference type="Gene3D" id="1.25.40.390">
    <property type="match status" value="1"/>
</dbReference>
<comment type="similarity">
    <text evidence="2">Belongs to the SusD family.</text>
</comment>
<dbReference type="EMBL" id="FLUM01000003">
    <property type="protein sequence ID" value="SBW06749.1"/>
    <property type="molecule type" value="Genomic_DNA"/>
</dbReference>
<dbReference type="InterPro" id="IPR011990">
    <property type="entry name" value="TPR-like_helical_dom_sf"/>
</dbReference>
<evidence type="ECO:0000259" key="8">
    <source>
        <dbReference type="Pfam" id="PF14322"/>
    </source>
</evidence>
<reference evidence="9" key="1">
    <citation type="submission" date="2016-04" db="EMBL/GenBank/DDBJ databases">
        <authorList>
            <person name="Evans L.H."/>
            <person name="Alamgir A."/>
            <person name="Owens N."/>
            <person name="Weber N.D."/>
            <person name="Virtaneva K."/>
            <person name="Barbian K."/>
            <person name="Babar A."/>
            <person name="Rosenke K."/>
        </authorList>
    </citation>
    <scope>NUCLEOTIDE SEQUENCE</scope>
    <source>
        <strain evidence="9">86-1</strain>
    </source>
</reference>
<evidence type="ECO:0000256" key="5">
    <source>
        <dbReference type="ARBA" id="ARBA00023237"/>
    </source>
</evidence>
<evidence type="ECO:0008006" key="10">
    <source>
        <dbReference type="Google" id="ProtNLM"/>
    </source>
</evidence>
<evidence type="ECO:0000256" key="3">
    <source>
        <dbReference type="ARBA" id="ARBA00022729"/>
    </source>
</evidence>
<feature type="domain" description="SusD-like N-terminal" evidence="8">
    <location>
        <begin position="20"/>
        <end position="232"/>
    </location>
</feature>
<dbReference type="Pfam" id="PF07980">
    <property type="entry name" value="SusD_RagB"/>
    <property type="match status" value="1"/>
</dbReference>
<evidence type="ECO:0000256" key="6">
    <source>
        <dbReference type="SAM" id="MobiDB-lite"/>
    </source>
</evidence>
<name>A0A212K4U8_9BACT</name>
<evidence type="ECO:0000313" key="9">
    <source>
        <dbReference type="EMBL" id="SBW06749.1"/>
    </source>
</evidence>
<evidence type="ECO:0000256" key="1">
    <source>
        <dbReference type="ARBA" id="ARBA00004442"/>
    </source>
</evidence>
<keyword evidence="5" id="KW-0998">Cell outer membrane</keyword>
<dbReference type="Pfam" id="PF14322">
    <property type="entry name" value="SusD-like_3"/>
    <property type="match status" value="1"/>
</dbReference>
<keyword evidence="3" id="KW-0732">Signal</keyword>
<evidence type="ECO:0000256" key="2">
    <source>
        <dbReference type="ARBA" id="ARBA00006275"/>
    </source>
</evidence>
<dbReference type="SUPFAM" id="SSF48452">
    <property type="entry name" value="TPR-like"/>
    <property type="match status" value="1"/>
</dbReference>
<dbReference type="GO" id="GO:0009279">
    <property type="term" value="C:cell outer membrane"/>
    <property type="evidence" value="ECO:0007669"/>
    <property type="project" value="UniProtKB-SubCell"/>
</dbReference>
<dbReference type="AlphaFoldDB" id="A0A212K4U8"/>
<dbReference type="InterPro" id="IPR012944">
    <property type="entry name" value="SusD_RagB_dom"/>
</dbReference>
<dbReference type="InterPro" id="IPR033985">
    <property type="entry name" value="SusD-like_N"/>
</dbReference>
<comment type="subcellular location">
    <subcellularLocation>
        <location evidence="1">Cell outer membrane</location>
    </subcellularLocation>
</comment>